<dbReference type="PANTHER" id="PTHR43346:SF1">
    <property type="entry name" value="QUERCETIN 2,3-DIOXYGENASE-RELATED"/>
    <property type="match status" value="1"/>
</dbReference>
<dbReference type="InterPro" id="IPR052538">
    <property type="entry name" value="Flavonoid_dioxygenase-like"/>
</dbReference>
<dbReference type="Proteomes" id="UP000217465">
    <property type="component" value="Unassembled WGS sequence"/>
</dbReference>
<dbReference type="eggNOG" id="COG0662">
    <property type="taxonomic scope" value="Bacteria"/>
</dbReference>
<dbReference type="InterPro" id="IPR013096">
    <property type="entry name" value="Cupin_2"/>
</dbReference>
<reference evidence="2" key="2">
    <citation type="submission" date="2023-03" db="EMBL/GenBank/DDBJ databases">
        <authorList>
            <person name="Shen W."/>
            <person name="Cai J."/>
        </authorList>
    </citation>
    <scope>NUCLEOTIDE SEQUENCE</scope>
    <source>
        <strain evidence="2">P82-2</strain>
    </source>
</reference>
<accession>A0A0E2UA48</accession>
<proteinExistence type="predicted"/>
<dbReference type="Gene3D" id="2.60.120.10">
    <property type="entry name" value="Jelly Rolls"/>
    <property type="match status" value="1"/>
</dbReference>
<gene>
    <name evidence="3" type="ORF">A9Y57_01079</name>
    <name evidence="2" type="ORF">P7G31_03900</name>
</gene>
<comment type="caution">
    <text evidence="3">The sequence shown here is derived from an EMBL/GenBank/DDBJ whole genome shotgun (WGS) entry which is preliminary data.</text>
</comment>
<dbReference type="PANTHER" id="PTHR43346">
    <property type="entry name" value="LIGAND BINDING DOMAIN PROTEIN, PUTATIVE (AFU_ORTHOLOGUE AFUA_6G14370)-RELATED"/>
    <property type="match status" value="1"/>
</dbReference>
<dbReference type="GeneID" id="93296344"/>
<dbReference type="SUPFAM" id="SSF51182">
    <property type="entry name" value="RmlC-like cupins"/>
    <property type="match status" value="1"/>
</dbReference>
<evidence type="ECO:0000313" key="3">
    <source>
        <dbReference type="EMBL" id="PCH12364.1"/>
    </source>
</evidence>
<organism evidence="3 4">
    <name type="scientific">Streptococcus parauberis</name>
    <dbReference type="NCBI Taxonomy" id="1348"/>
    <lineage>
        <taxon>Bacteria</taxon>
        <taxon>Bacillati</taxon>
        <taxon>Bacillota</taxon>
        <taxon>Bacilli</taxon>
        <taxon>Lactobacillales</taxon>
        <taxon>Streptococcaceae</taxon>
        <taxon>Streptococcus</taxon>
    </lineage>
</organism>
<sequence>MTFDYKDHGKEKFIVNIEDYTKENENYRTTIWTGEKLQVTLMAIEPGDDIGLEVHMGIDQFLRIEEGKGLCQMGDAEDNLTFEQEVSDDDVILVPADTWHNVTNIGDKPLKIYSIYAGPDHVPGTVHKTHEEAKNDPNED</sequence>
<evidence type="ECO:0000313" key="2">
    <source>
        <dbReference type="EMBL" id="MDT2731396.1"/>
    </source>
</evidence>
<evidence type="ECO:0000259" key="1">
    <source>
        <dbReference type="Pfam" id="PF07883"/>
    </source>
</evidence>
<dbReference type="RefSeq" id="WP_003108064.1">
    <property type="nucleotide sequence ID" value="NZ_BAWT01000002.1"/>
</dbReference>
<dbReference type="InterPro" id="IPR014710">
    <property type="entry name" value="RmlC-like_jellyroll"/>
</dbReference>
<dbReference type="OMA" id="TWHNVIN"/>
<dbReference type="EMBL" id="JARQAG010000003">
    <property type="protein sequence ID" value="MDT2731396.1"/>
    <property type="molecule type" value="Genomic_DNA"/>
</dbReference>
<protein>
    <submittedName>
        <fullName evidence="3">Cupin domain protein</fullName>
    </submittedName>
    <submittedName>
        <fullName evidence="2">Cupin domain-containing protein</fullName>
    </submittedName>
</protein>
<dbReference type="AlphaFoldDB" id="A0A0E2UA48"/>
<evidence type="ECO:0000313" key="4">
    <source>
        <dbReference type="Proteomes" id="UP000217465"/>
    </source>
</evidence>
<dbReference type="Pfam" id="PF07883">
    <property type="entry name" value="Cupin_2"/>
    <property type="match status" value="1"/>
</dbReference>
<feature type="domain" description="Cupin type-2" evidence="1">
    <location>
        <begin position="41"/>
        <end position="116"/>
    </location>
</feature>
<dbReference type="InterPro" id="IPR011051">
    <property type="entry name" value="RmlC_Cupin_sf"/>
</dbReference>
<dbReference type="OrthoDB" id="3231985at2"/>
<name>A0A0E2UA48_9STRE</name>
<dbReference type="STRING" id="936154.STP_0731"/>
<dbReference type="EMBL" id="NSGR01000008">
    <property type="protein sequence ID" value="PCH12364.1"/>
    <property type="molecule type" value="Genomic_DNA"/>
</dbReference>
<dbReference type="CDD" id="cd02223">
    <property type="entry name" value="cupin_Bh2720-like"/>
    <property type="match status" value="1"/>
</dbReference>
<reference evidence="3 4" key="1">
    <citation type="submission" date="2016-06" db="EMBL/GenBank/DDBJ databases">
        <authorList>
            <person name="Haines A.N."/>
            <person name="Council K.R."/>
        </authorList>
    </citation>
    <scope>NUCLEOTIDE SEQUENCE [LARGE SCALE GENOMIC DNA]</scope>
    <source>
        <strain evidence="3 4">SP158-29</strain>
    </source>
</reference>
<dbReference type="Proteomes" id="UP001180515">
    <property type="component" value="Unassembled WGS sequence"/>
</dbReference>